<dbReference type="GO" id="GO:0004252">
    <property type="term" value="F:serine-type endopeptidase activity"/>
    <property type="evidence" value="ECO:0007669"/>
    <property type="project" value="InterPro"/>
</dbReference>
<accession>A0A423TYK1</accession>
<dbReference type="PROSITE" id="PS50240">
    <property type="entry name" value="TRYPSIN_DOM"/>
    <property type="match status" value="1"/>
</dbReference>
<dbReference type="STRING" id="6689.A0A423TYK1"/>
<dbReference type="PRINTS" id="PR00722">
    <property type="entry name" value="CHYMOTRYPSIN"/>
</dbReference>
<keyword evidence="7" id="KW-1185">Reference proteome</keyword>
<dbReference type="PANTHER" id="PTHR24256">
    <property type="entry name" value="TRYPTASE-RELATED"/>
    <property type="match status" value="1"/>
</dbReference>
<comment type="caution">
    <text evidence="6">The sequence shown here is derived from an EMBL/GenBank/DDBJ whole genome shotgun (WGS) entry which is preliminary data.</text>
</comment>
<keyword evidence="3" id="KW-0325">Glycoprotein</keyword>
<evidence type="ECO:0000313" key="6">
    <source>
        <dbReference type="EMBL" id="ROT81539.1"/>
    </source>
</evidence>
<dbReference type="EMBL" id="QCYY01000958">
    <property type="protein sequence ID" value="ROT81539.1"/>
    <property type="molecule type" value="Genomic_DNA"/>
</dbReference>
<dbReference type="SUPFAM" id="SSF50494">
    <property type="entry name" value="Trypsin-like serine proteases"/>
    <property type="match status" value="1"/>
</dbReference>
<dbReference type="Proteomes" id="UP000283509">
    <property type="component" value="Unassembled WGS sequence"/>
</dbReference>
<evidence type="ECO:0000256" key="2">
    <source>
        <dbReference type="ARBA" id="ARBA00023157"/>
    </source>
</evidence>
<dbReference type="InterPro" id="IPR009003">
    <property type="entry name" value="Peptidase_S1_PA"/>
</dbReference>
<dbReference type="CDD" id="cd00190">
    <property type="entry name" value="Tryp_SPc"/>
    <property type="match status" value="1"/>
</dbReference>
<evidence type="ECO:0000259" key="5">
    <source>
        <dbReference type="PROSITE" id="PS50240"/>
    </source>
</evidence>
<reference evidence="6 7" key="1">
    <citation type="submission" date="2018-04" db="EMBL/GenBank/DDBJ databases">
        <authorList>
            <person name="Zhang X."/>
            <person name="Yuan J."/>
            <person name="Li F."/>
            <person name="Xiang J."/>
        </authorList>
    </citation>
    <scope>NUCLEOTIDE SEQUENCE [LARGE SCALE GENOMIC DNA]</scope>
    <source>
        <tissue evidence="6">Muscle</tissue>
    </source>
</reference>
<dbReference type="GO" id="GO:0006508">
    <property type="term" value="P:proteolysis"/>
    <property type="evidence" value="ECO:0007669"/>
    <property type="project" value="UniProtKB-KW"/>
</dbReference>
<dbReference type="InterPro" id="IPR001254">
    <property type="entry name" value="Trypsin_dom"/>
</dbReference>
<dbReference type="FunFam" id="2.40.10.10:FF:000028">
    <property type="entry name" value="Serine protease easter"/>
    <property type="match status" value="1"/>
</dbReference>
<keyword evidence="2" id="KW-1015">Disulfide bond</keyword>
<sequence>MQPTVNTAHPAFLTHTRFLVKHSHHHFGSSSGRFQLLREVIQFPSGDRFRAKWRGPCALTVAVVSVLVGGAEQPERRLGLVASQLGVQPVWGQTDLPIGATLTEPKRRISRERSGYIILPSSLLYPTILPLLLLPSEIRPRDSIVTNSNQIGGIQGCICLPVNQRCPYDGGSGSTTGAGVFDVRIVNRPGAGGECGIPGQKICCPPGVRPAGPVRPPPVAPQPVPIQRSGCGGQNPIPYRQPQYAEATFGEYPWMVVVLDFGDGYKGGGVLVAPDWVLTAAHKVYNERSLKVRLGEHNVRQRQDHPNFPHLEVPVDRIIIHPNFDNQALLNDVALLHLAQPVNVNQYPHIGTACLPSPGQIFHGQTCWVTGWGKDAFQTGGNFQEILKEVDVPVVDPFRCQASLQQTRLGPSFTLNQQSFICAGGIAGKDACTGDGGSPLVCPTQSGWTVVGLVAWGIGCAQGNVPGVYVNIPNMMDFIRQYVRF</sequence>
<evidence type="ECO:0000313" key="7">
    <source>
        <dbReference type="Proteomes" id="UP000283509"/>
    </source>
</evidence>
<feature type="domain" description="Peptidase S1" evidence="5">
    <location>
        <begin position="230"/>
        <end position="484"/>
    </location>
</feature>
<evidence type="ECO:0000256" key="3">
    <source>
        <dbReference type="ARBA" id="ARBA00023180"/>
    </source>
</evidence>
<dbReference type="OrthoDB" id="6656697at2759"/>
<protein>
    <submittedName>
        <fullName evidence="6">Serine protease-like protein 3</fullName>
    </submittedName>
</protein>
<dbReference type="SMART" id="SM00020">
    <property type="entry name" value="Tryp_SPc"/>
    <property type="match status" value="1"/>
</dbReference>
<keyword evidence="6" id="KW-0378">Hydrolase</keyword>
<dbReference type="Pfam" id="PF00089">
    <property type="entry name" value="Trypsin"/>
    <property type="match status" value="1"/>
</dbReference>
<dbReference type="InterPro" id="IPR043504">
    <property type="entry name" value="Peptidase_S1_PA_chymotrypsin"/>
</dbReference>
<evidence type="ECO:0000256" key="4">
    <source>
        <dbReference type="ARBA" id="ARBA00024195"/>
    </source>
</evidence>
<dbReference type="InterPro" id="IPR051487">
    <property type="entry name" value="Ser/Thr_Proteases_Immune/Dev"/>
</dbReference>
<gene>
    <name evidence="6" type="ORF">C7M84_025304</name>
</gene>
<keyword evidence="6" id="KW-0645">Protease</keyword>
<name>A0A423TYK1_PENVA</name>
<evidence type="ECO:0000256" key="1">
    <source>
        <dbReference type="ARBA" id="ARBA00022729"/>
    </source>
</evidence>
<comment type="similarity">
    <text evidence="4">Belongs to the peptidase S1 family. CLIP subfamily.</text>
</comment>
<dbReference type="AlphaFoldDB" id="A0A423TYK1"/>
<proteinExistence type="inferred from homology"/>
<keyword evidence="1" id="KW-0732">Signal</keyword>
<dbReference type="Gene3D" id="2.40.10.10">
    <property type="entry name" value="Trypsin-like serine proteases"/>
    <property type="match status" value="1"/>
</dbReference>
<organism evidence="6 7">
    <name type="scientific">Penaeus vannamei</name>
    <name type="common">Whiteleg shrimp</name>
    <name type="synonym">Litopenaeus vannamei</name>
    <dbReference type="NCBI Taxonomy" id="6689"/>
    <lineage>
        <taxon>Eukaryota</taxon>
        <taxon>Metazoa</taxon>
        <taxon>Ecdysozoa</taxon>
        <taxon>Arthropoda</taxon>
        <taxon>Crustacea</taxon>
        <taxon>Multicrustacea</taxon>
        <taxon>Malacostraca</taxon>
        <taxon>Eumalacostraca</taxon>
        <taxon>Eucarida</taxon>
        <taxon>Decapoda</taxon>
        <taxon>Dendrobranchiata</taxon>
        <taxon>Penaeoidea</taxon>
        <taxon>Penaeidae</taxon>
        <taxon>Penaeus</taxon>
    </lineage>
</organism>
<dbReference type="FunFam" id="2.40.10.10:FF:000002">
    <property type="entry name" value="Transmembrane protease serine"/>
    <property type="match status" value="1"/>
</dbReference>
<reference evidence="6 7" key="2">
    <citation type="submission" date="2019-01" db="EMBL/GenBank/DDBJ databases">
        <title>The decoding of complex shrimp genome reveals the adaptation for benthos swimmer, frequently molting mechanism and breeding impact on genome.</title>
        <authorList>
            <person name="Sun Y."/>
            <person name="Gao Y."/>
            <person name="Yu Y."/>
        </authorList>
    </citation>
    <scope>NUCLEOTIDE SEQUENCE [LARGE SCALE GENOMIC DNA]</scope>
    <source>
        <tissue evidence="6">Muscle</tissue>
    </source>
</reference>
<dbReference type="InterPro" id="IPR001314">
    <property type="entry name" value="Peptidase_S1A"/>
</dbReference>